<reference evidence="2" key="1">
    <citation type="submission" date="2023-10" db="EMBL/GenBank/DDBJ databases">
        <title>Chromosome-level genome of the transformable northern wattle, Acacia crassicarpa.</title>
        <authorList>
            <person name="Massaro I."/>
            <person name="Sinha N.R."/>
            <person name="Poethig S."/>
            <person name="Leichty A.R."/>
        </authorList>
    </citation>
    <scope>NUCLEOTIDE SEQUENCE</scope>
    <source>
        <strain evidence="2">Acra3RX</strain>
        <tissue evidence="2">Leaf</tissue>
    </source>
</reference>
<feature type="region of interest" description="Disordered" evidence="1">
    <location>
        <begin position="74"/>
        <end position="103"/>
    </location>
</feature>
<evidence type="ECO:0000313" key="3">
    <source>
        <dbReference type="Proteomes" id="UP001293593"/>
    </source>
</evidence>
<feature type="compositionally biased region" description="Acidic residues" evidence="1">
    <location>
        <begin position="87"/>
        <end position="96"/>
    </location>
</feature>
<organism evidence="2 3">
    <name type="scientific">Acacia crassicarpa</name>
    <name type="common">northern wattle</name>
    <dbReference type="NCBI Taxonomy" id="499986"/>
    <lineage>
        <taxon>Eukaryota</taxon>
        <taxon>Viridiplantae</taxon>
        <taxon>Streptophyta</taxon>
        <taxon>Embryophyta</taxon>
        <taxon>Tracheophyta</taxon>
        <taxon>Spermatophyta</taxon>
        <taxon>Magnoliopsida</taxon>
        <taxon>eudicotyledons</taxon>
        <taxon>Gunneridae</taxon>
        <taxon>Pentapetalae</taxon>
        <taxon>rosids</taxon>
        <taxon>fabids</taxon>
        <taxon>Fabales</taxon>
        <taxon>Fabaceae</taxon>
        <taxon>Caesalpinioideae</taxon>
        <taxon>mimosoid clade</taxon>
        <taxon>Acacieae</taxon>
        <taxon>Acacia</taxon>
    </lineage>
</organism>
<sequence>MVSGCSSVKDEVDLVVFETDNGEGGDDGKEEEEKMKGKMVDKARMEDSGGAEEEEGLQTVKGRNKLQVYNAWNLHTKSESSIPDSSTGEEEEELAESESTMSH</sequence>
<accession>A0AAE1JLJ8</accession>
<keyword evidence="3" id="KW-1185">Reference proteome</keyword>
<feature type="compositionally biased region" description="Polar residues" evidence="1">
    <location>
        <begin position="74"/>
        <end position="84"/>
    </location>
</feature>
<feature type="compositionally biased region" description="Acidic residues" evidence="1">
    <location>
        <begin position="20"/>
        <end position="30"/>
    </location>
</feature>
<comment type="caution">
    <text evidence="2">The sequence shown here is derived from an EMBL/GenBank/DDBJ whole genome shotgun (WGS) entry which is preliminary data.</text>
</comment>
<name>A0AAE1JLJ8_9FABA</name>
<feature type="region of interest" description="Disordered" evidence="1">
    <location>
        <begin position="16"/>
        <end position="62"/>
    </location>
</feature>
<evidence type="ECO:0000256" key="1">
    <source>
        <dbReference type="SAM" id="MobiDB-lite"/>
    </source>
</evidence>
<dbReference type="Proteomes" id="UP001293593">
    <property type="component" value="Unassembled WGS sequence"/>
</dbReference>
<proteinExistence type="predicted"/>
<dbReference type="EMBL" id="JAWXYG010000005">
    <property type="protein sequence ID" value="KAK4271051.1"/>
    <property type="molecule type" value="Genomic_DNA"/>
</dbReference>
<evidence type="ECO:0000313" key="2">
    <source>
        <dbReference type="EMBL" id="KAK4271051.1"/>
    </source>
</evidence>
<dbReference type="AlphaFoldDB" id="A0AAE1JLJ8"/>
<feature type="compositionally biased region" description="Basic and acidic residues" evidence="1">
    <location>
        <begin position="31"/>
        <end position="47"/>
    </location>
</feature>
<gene>
    <name evidence="2" type="ORF">QN277_019800</name>
</gene>
<protein>
    <submittedName>
        <fullName evidence="2">Uncharacterized protein</fullName>
    </submittedName>
</protein>